<feature type="transmembrane region" description="Helical" evidence="1">
    <location>
        <begin position="134"/>
        <end position="154"/>
    </location>
</feature>
<evidence type="ECO:0000256" key="1">
    <source>
        <dbReference type="SAM" id="Phobius"/>
    </source>
</evidence>
<reference evidence="2 3" key="1">
    <citation type="submission" date="2017-09" db="EMBL/GenBank/DDBJ databases">
        <title>Sphingomonas ginsenosidimutans KACC 14949, whole genome shotgun sequence.</title>
        <authorList>
            <person name="Feng G."/>
            <person name="Zhu H."/>
        </authorList>
    </citation>
    <scope>NUCLEOTIDE SEQUENCE [LARGE SCALE GENOMIC DNA]</scope>
    <source>
        <strain evidence="2 3">KACC 14949</strain>
    </source>
</reference>
<dbReference type="EMBL" id="NWVD01000001">
    <property type="protein sequence ID" value="PCG10146.1"/>
    <property type="molecule type" value="Genomic_DNA"/>
</dbReference>
<dbReference type="Proteomes" id="UP000218784">
    <property type="component" value="Unassembled WGS sequence"/>
</dbReference>
<evidence type="ECO:0000313" key="2">
    <source>
        <dbReference type="EMBL" id="PCG10146.1"/>
    </source>
</evidence>
<sequence>MNVTTLVATLYCHEARGGARHAVALGGTLRDPVRAPHDVLVSEVSATGFRIPATVALAPGDSITLGLAGIGARAARIVREDAGGQYGCAFVSPLDDAELAALLAPPADPVVRWPIPAPPPAETSIGDGVQGTRALLLTIAACLAGWIATIWAAFRLF</sequence>
<keyword evidence="1" id="KW-0812">Transmembrane</keyword>
<evidence type="ECO:0008006" key="4">
    <source>
        <dbReference type="Google" id="ProtNLM"/>
    </source>
</evidence>
<keyword evidence="1" id="KW-1133">Transmembrane helix</keyword>
<keyword evidence="3" id="KW-1185">Reference proteome</keyword>
<organism evidence="2 3">
    <name type="scientific">Sphingomonas ginsenosidimutans</name>
    <dbReference type="NCBI Taxonomy" id="862134"/>
    <lineage>
        <taxon>Bacteria</taxon>
        <taxon>Pseudomonadati</taxon>
        <taxon>Pseudomonadota</taxon>
        <taxon>Alphaproteobacteria</taxon>
        <taxon>Sphingomonadales</taxon>
        <taxon>Sphingomonadaceae</taxon>
        <taxon>Sphingomonas</taxon>
    </lineage>
</organism>
<comment type="caution">
    <text evidence="2">The sequence shown here is derived from an EMBL/GenBank/DDBJ whole genome shotgun (WGS) entry which is preliminary data.</text>
</comment>
<evidence type="ECO:0000313" key="3">
    <source>
        <dbReference type="Proteomes" id="UP000218784"/>
    </source>
</evidence>
<name>A0A2A4I034_9SPHN</name>
<dbReference type="AlphaFoldDB" id="A0A2A4I034"/>
<protein>
    <recommendedName>
        <fullName evidence="4">PilZ domain-containing protein</fullName>
    </recommendedName>
</protein>
<keyword evidence="1" id="KW-0472">Membrane</keyword>
<accession>A0A2A4I034</accession>
<gene>
    <name evidence="2" type="ORF">COA17_01400</name>
</gene>
<proteinExistence type="predicted"/>